<proteinExistence type="predicted"/>
<protein>
    <submittedName>
        <fullName evidence="1">Uncharacterized protein</fullName>
    </submittedName>
</protein>
<accession>A0ABP1DXB1</accession>
<dbReference type="EMBL" id="OZ037950">
    <property type="protein sequence ID" value="CAL1712416.1"/>
    <property type="molecule type" value="Genomic_DNA"/>
</dbReference>
<name>A0ABP1DXB1_9APHY</name>
<keyword evidence="2" id="KW-1185">Reference proteome</keyword>
<sequence length="171" mass="19553">MATFYDSAMGIRVGMEPPLDLSEEPGFADTDCGEVQICLMVLNVNDPTVCPQHRPWFLYWTVGHPPVACRVLRIVKEPGFEHYTNWGPVTIPDLLEDGDSDSVRVVPIGRFNLRQRLQWERVANETTVPMFDFEGKYDGQAWIVDVFNRAIKCGLMTPMDAQRYLQKAREC</sequence>
<evidence type="ECO:0000313" key="1">
    <source>
        <dbReference type="EMBL" id="CAL1712416.1"/>
    </source>
</evidence>
<reference evidence="2" key="1">
    <citation type="submission" date="2024-04" db="EMBL/GenBank/DDBJ databases">
        <authorList>
            <person name="Shaw F."/>
            <person name="Minotto A."/>
        </authorList>
    </citation>
    <scope>NUCLEOTIDE SEQUENCE [LARGE SCALE GENOMIC DNA]</scope>
</reference>
<dbReference type="Proteomes" id="UP001497453">
    <property type="component" value="Chromosome 7"/>
</dbReference>
<gene>
    <name evidence="1" type="ORF">GFSPODELE1_LOCUS8815</name>
</gene>
<organism evidence="1 2">
    <name type="scientific">Somion occarium</name>
    <dbReference type="NCBI Taxonomy" id="3059160"/>
    <lineage>
        <taxon>Eukaryota</taxon>
        <taxon>Fungi</taxon>
        <taxon>Dikarya</taxon>
        <taxon>Basidiomycota</taxon>
        <taxon>Agaricomycotina</taxon>
        <taxon>Agaricomycetes</taxon>
        <taxon>Polyporales</taxon>
        <taxon>Cerrenaceae</taxon>
        <taxon>Somion</taxon>
    </lineage>
</organism>
<evidence type="ECO:0000313" key="2">
    <source>
        <dbReference type="Proteomes" id="UP001497453"/>
    </source>
</evidence>